<evidence type="ECO:0000313" key="2">
    <source>
        <dbReference type="Proteomes" id="UP001054945"/>
    </source>
</evidence>
<evidence type="ECO:0000313" key="1">
    <source>
        <dbReference type="EMBL" id="GIY70029.1"/>
    </source>
</evidence>
<dbReference type="AlphaFoldDB" id="A0AAV4VJ93"/>
<name>A0AAV4VJ93_CAEEX</name>
<comment type="caution">
    <text evidence="1">The sequence shown here is derived from an EMBL/GenBank/DDBJ whole genome shotgun (WGS) entry which is preliminary data.</text>
</comment>
<dbReference type="Proteomes" id="UP001054945">
    <property type="component" value="Unassembled WGS sequence"/>
</dbReference>
<reference evidence="1 2" key="1">
    <citation type="submission" date="2021-06" db="EMBL/GenBank/DDBJ databases">
        <title>Caerostris extrusa draft genome.</title>
        <authorList>
            <person name="Kono N."/>
            <person name="Arakawa K."/>
        </authorList>
    </citation>
    <scope>NUCLEOTIDE SEQUENCE [LARGE SCALE GENOMIC DNA]</scope>
</reference>
<organism evidence="1 2">
    <name type="scientific">Caerostris extrusa</name>
    <name type="common">Bark spider</name>
    <name type="synonym">Caerostris bankana</name>
    <dbReference type="NCBI Taxonomy" id="172846"/>
    <lineage>
        <taxon>Eukaryota</taxon>
        <taxon>Metazoa</taxon>
        <taxon>Ecdysozoa</taxon>
        <taxon>Arthropoda</taxon>
        <taxon>Chelicerata</taxon>
        <taxon>Arachnida</taxon>
        <taxon>Araneae</taxon>
        <taxon>Araneomorphae</taxon>
        <taxon>Entelegynae</taxon>
        <taxon>Araneoidea</taxon>
        <taxon>Araneidae</taxon>
        <taxon>Caerostris</taxon>
    </lineage>
</organism>
<keyword evidence="2" id="KW-1185">Reference proteome</keyword>
<dbReference type="EMBL" id="BPLR01014617">
    <property type="protein sequence ID" value="GIY70029.1"/>
    <property type="molecule type" value="Genomic_DNA"/>
</dbReference>
<sequence>MLNLTLIQKHLIGFLEYKRIIGLVSDCNVNHNRQPRYRAELSRDDVFYHRVTDSGTPYGPSIPARPIFSPKGSQYDRAVERSPLHGKDFQSLATCRDCPGHYWDEPKTACLLPALTTTLKERFYTHTQKCTPFVVLRTDLDSCTSMDYTKIYPITCAIRTHGGFQELSAANDGGLYYSSHIDFAKRPVVYVGRDTVDLAAIKFGPKDFGQIPSSVFRGQLGEIDFQTKPRPSFRKVALRSRPSPKSRVGAHPLLLVSIAVGLLPLKRSYALRLPALGWISSR</sequence>
<accession>A0AAV4VJ93</accession>
<proteinExistence type="predicted"/>
<protein>
    <submittedName>
        <fullName evidence="1">Uncharacterized protein</fullName>
    </submittedName>
</protein>
<gene>
    <name evidence="1" type="ORF">CEXT_515581</name>
</gene>